<accession>A0A368SPV5</accession>
<gene>
    <name evidence="2" type="ORF">SETIT_9G375300v2</name>
</gene>
<dbReference type="EMBL" id="CM003536">
    <property type="protein sequence ID" value="RCV44456.1"/>
    <property type="molecule type" value="Genomic_DNA"/>
</dbReference>
<organism evidence="2">
    <name type="scientific">Setaria italica</name>
    <name type="common">Foxtail millet</name>
    <name type="synonym">Panicum italicum</name>
    <dbReference type="NCBI Taxonomy" id="4555"/>
    <lineage>
        <taxon>Eukaryota</taxon>
        <taxon>Viridiplantae</taxon>
        <taxon>Streptophyta</taxon>
        <taxon>Embryophyta</taxon>
        <taxon>Tracheophyta</taxon>
        <taxon>Spermatophyta</taxon>
        <taxon>Magnoliopsida</taxon>
        <taxon>Liliopsida</taxon>
        <taxon>Poales</taxon>
        <taxon>Poaceae</taxon>
        <taxon>PACMAD clade</taxon>
        <taxon>Panicoideae</taxon>
        <taxon>Panicodae</taxon>
        <taxon>Paniceae</taxon>
        <taxon>Cenchrinae</taxon>
        <taxon>Setaria</taxon>
    </lineage>
</organism>
<dbReference type="PANTHER" id="PTHR34709">
    <property type="entry name" value="OS10G0396666 PROTEIN"/>
    <property type="match status" value="1"/>
</dbReference>
<evidence type="ECO:0000256" key="1">
    <source>
        <dbReference type="SAM" id="MobiDB-lite"/>
    </source>
</evidence>
<reference evidence="2" key="1">
    <citation type="journal article" date="2012" name="Nat. Biotechnol.">
        <title>Reference genome sequence of the model plant Setaria.</title>
        <authorList>
            <person name="Bennetzen J.L."/>
            <person name="Schmutz J."/>
            <person name="Wang H."/>
            <person name="Percifield R."/>
            <person name="Hawkins J."/>
            <person name="Pontaroli A.C."/>
            <person name="Estep M."/>
            <person name="Feng L."/>
            <person name="Vaughn J.N."/>
            <person name="Grimwood J."/>
            <person name="Jenkins J."/>
            <person name="Barry K."/>
            <person name="Lindquist E."/>
            <person name="Hellsten U."/>
            <person name="Deshpande S."/>
            <person name="Wang X."/>
            <person name="Wu X."/>
            <person name="Mitros T."/>
            <person name="Triplett J."/>
            <person name="Yang X."/>
            <person name="Ye C.Y."/>
            <person name="Mauro-Herrera M."/>
            <person name="Wang L."/>
            <person name="Li P."/>
            <person name="Sharma M."/>
            <person name="Sharma R."/>
            <person name="Ronald P.C."/>
            <person name="Panaud O."/>
            <person name="Kellogg E.A."/>
            <person name="Brutnell T.P."/>
            <person name="Doust A.N."/>
            <person name="Tuskan G.A."/>
            <person name="Rokhsar D."/>
            <person name="Devos K.M."/>
        </authorList>
    </citation>
    <scope>NUCLEOTIDE SEQUENCE [LARGE SCALE GENOMIC DNA]</scope>
    <source>
        <strain evidence="2">Yugu1</strain>
    </source>
</reference>
<sequence>MAKQQVPSPRAGDDVHGADLISGLSDDLLLHVLRLPARRERLRRWRHLWKRVPALRFASGEDVAPEDVRRFNAIVGAVLARTACWPGRALVATWLRLAAAHVAGTFALVVPPPPPGRQLLSELPTIMGAAAVRLSLGHATLPLPALAAFRDLAVLSLASVALAPGQGGHLGALLSSPCCPRLRRLSLEFLTGMPELRLEAAALEVLELAFLLDLRRFHVDAGALRVLRIKGCFAWTEEVARAGTVATVKAPALVELACPRTRGTELLELDGCSRVRRLDEICIRSNLRPWCDAGENDFAVELLRSCNAAHRFHLCLEVPPRDYARAAPAIRGGGAELHPVLGVLQHPLAQRALPPMAPGFDLWATSRSTPFVPFLDPPLPAMSRRAGGTIGSRCHTSARRRSSASPRATT</sequence>
<protein>
    <recommendedName>
        <fullName evidence="3">FBD domain-containing protein</fullName>
    </recommendedName>
</protein>
<evidence type="ECO:0000313" key="2">
    <source>
        <dbReference type="EMBL" id="RCV44456.1"/>
    </source>
</evidence>
<reference evidence="2" key="2">
    <citation type="submission" date="2015-07" db="EMBL/GenBank/DDBJ databases">
        <authorList>
            <person name="Noorani M."/>
        </authorList>
    </citation>
    <scope>NUCLEOTIDE SEQUENCE</scope>
    <source>
        <strain evidence="2">Yugu1</strain>
    </source>
</reference>
<evidence type="ECO:0008006" key="3">
    <source>
        <dbReference type="Google" id="ProtNLM"/>
    </source>
</evidence>
<proteinExistence type="predicted"/>
<dbReference type="OrthoDB" id="695335at2759"/>
<name>A0A368SPV5_SETIT</name>
<dbReference type="AlphaFoldDB" id="A0A368SPV5"/>
<dbReference type="PANTHER" id="PTHR34709:SF43">
    <property type="entry name" value="OS12G0527100 PROTEIN"/>
    <property type="match status" value="1"/>
</dbReference>
<feature type="region of interest" description="Disordered" evidence="1">
    <location>
        <begin position="385"/>
        <end position="410"/>
    </location>
</feature>
<dbReference type="InterPro" id="IPR055312">
    <property type="entry name" value="FBL15-like"/>
</dbReference>